<dbReference type="PANTHER" id="PTHR46576:SF1">
    <property type="entry name" value="BROMO ADJACENT HOMOLOGY DOMAIN-CONTAINING 1 PROTEIN"/>
    <property type="match status" value="1"/>
</dbReference>
<proteinExistence type="predicted"/>
<dbReference type="PANTHER" id="PTHR46576">
    <property type="entry name" value="BROMO ADJACENT HOMOLOGY DOMAIN-CONTAINING 1 PROTEIN"/>
    <property type="match status" value="1"/>
</dbReference>
<dbReference type="GO" id="GO:0045892">
    <property type="term" value="P:negative regulation of DNA-templated transcription"/>
    <property type="evidence" value="ECO:0007669"/>
    <property type="project" value="TreeGrafter"/>
</dbReference>
<accession>A0AAE0QZJ4</accession>
<dbReference type="InterPro" id="IPR001025">
    <property type="entry name" value="BAH_dom"/>
</dbReference>
<feature type="region of interest" description="Disordered" evidence="1">
    <location>
        <begin position="108"/>
        <end position="127"/>
    </location>
</feature>
<sequence length="856" mass="94732">SAWKIVMTHARQRNSLCRYRSESKEQVSCQIHAETMGRTWPECPVLEKKTKRHSYKRGRDKDKKQHSADSDRKLYPLRGRQGMSDVGSLNCCVLLTRLEEGGTCKGSMKAVPKNKGKRNMKGKKGKTKPCKCRKKGCKICQSTPGPKSHPKLDKTALYPELLEPRKRRLASLNAEAVNSLLLFREDSQMSKKQQNSQKVDGELPKGEPDCSKKGLEGQKRTHPGEREENTNPKKNKKTKTESEHLDQQNLNSPTPRRLAGLNAAALLKLTSTSSGAKRRAKTDAKPGSGGARTKQLQGKNKKQLSPPCLSNPPVSQQCCNLCKKEALKTDTLWEGTSGGHDFIKPGYQCRSMLSYSLKPVKEEKTETDVNSCYCCSQERSVEYCHRLALFLGQKAYPEPEQHPLPSVKGFLPSPHTLTHPALTLGTHSYPCYPGYYVHIAHHGTSSLPVSTSPGPHAPPSVPPITLCPTGVQRPKLLPSPVSHPSAIPHPVYCNSVGTCYGEACRISGCAYRHTQPIANRGCSFSAGCSSCSHKIKMEDYPYPLDKHSPSISMPPTLPLSVCPIPSVPTATQPMPHLQSPLPDTGRPQVQLHVGRECPQSAKPPSSSRSAIRDTAVCPHVKEGQLGGSHGSPSTKQAKINRRRATNGWLPVGTAAEKEVFIVGEETPALRRCYEGVQRDGEVIRVRDTVLLRSGPRKKSLPYVAKVSAFWEDPESGGSAAISASCFTPHFSRAALEEGELMMSLFWYYRPEHTQGGRNPSMHCENEIFASRHQDENSVACIEDKCYVLTLAQYCRFCALVKRREEGRPKSAPLVPPARNYTIPAHRSVPSDIDPDLVFVCRHVYDFRYGRLLKNLQ</sequence>
<evidence type="ECO:0000313" key="4">
    <source>
        <dbReference type="Proteomes" id="UP001274896"/>
    </source>
</evidence>
<dbReference type="AlphaFoldDB" id="A0AAE0QZJ4"/>
<dbReference type="GO" id="GO:0003682">
    <property type="term" value="F:chromatin binding"/>
    <property type="evidence" value="ECO:0007669"/>
    <property type="project" value="InterPro"/>
</dbReference>
<evidence type="ECO:0000259" key="2">
    <source>
        <dbReference type="PROSITE" id="PS51038"/>
    </source>
</evidence>
<comment type="caution">
    <text evidence="3">The sequence shown here is derived from an EMBL/GenBank/DDBJ whole genome shotgun (WGS) entry which is preliminary data.</text>
</comment>
<dbReference type="Gene3D" id="2.30.30.490">
    <property type="match status" value="1"/>
</dbReference>
<dbReference type="Pfam" id="PF01426">
    <property type="entry name" value="BAH"/>
    <property type="match status" value="1"/>
</dbReference>
<feature type="region of interest" description="Disordered" evidence="1">
    <location>
        <begin position="49"/>
        <end position="79"/>
    </location>
</feature>
<name>A0AAE0QZJ4_9TELE</name>
<dbReference type="PROSITE" id="PS51038">
    <property type="entry name" value="BAH"/>
    <property type="match status" value="1"/>
</dbReference>
<evidence type="ECO:0000256" key="1">
    <source>
        <dbReference type="SAM" id="MobiDB-lite"/>
    </source>
</evidence>
<dbReference type="SMART" id="SM00439">
    <property type="entry name" value="BAH"/>
    <property type="match status" value="1"/>
</dbReference>
<feature type="region of interest" description="Disordered" evidence="1">
    <location>
        <begin position="269"/>
        <end position="307"/>
    </location>
</feature>
<keyword evidence="4" id="KW-1185">Reference proteome</keyword>
<dbReference type="InterPro" id="IPR043151">
    <property type="entry name" value="BAH_sf"/>
</dbReference>
<dbReference type="Proteomes" id="UP001274896">
    <property type="component" value="Unassembled WGS sequence"/>
</dbReference>
<feature type="compositionally biased region" description="Basic and acidic residues" evidence="1">
    <location>
        <begin position="57"/>
        <end position="74"/>
    </location>
</feature>
<dbReference type="InterPro" id="IPR053032">
    <property type="entry name" value="BAH_domain-containing"/>
</dbReference>
<feature type="domain" description="BAH" evidence="2">
    <location>
        <begin position="681"/>
        <end position="855"/>
    </location>
</feature>
<reference evidence="3" key="1">
    <citation type="submission" date="2023-06" db="EMBL/GenBank/DDBJ databases">
        <title>Male Hemibagrus guttatus genome.</title>
        <authorList>
            <person name="Bian C."/>
        </authorList>
    </citation>
    <scope>NUCLEOTIDE SEQUENCE</scope>
    <source>
        <strain evidence="3">Male_cb2023</strain>
        <tissue evidence="3">Muscle</tissue>
    </source>
</reference>
<feature type="compositionally biased region" description="Basic and acidic residues" evidence="1">
    <location>
        <begin position="199"/>
        <end position="231"/>
    </location>
</feature>
<gene>
    <name evidence="3" type="ORF">QTP70_017000</name>
</gene>
<dbReference type="GO" id="GO:0005677">
    <property type="term" value="C:chromatin silencing complex"/>
    <property type="evidence" value="ECO:0007669"/>
    <property type="project" value="TreeGrafter"/>
</dbReference>
<dbReference type="GO" id="GO:0000976">
    <property type="term" value="F:transcription cis-regulatory region binding"/>
    <property type="evidence" value="ECO:0007669"/>
    <property type="project" value="TreeGrafter"/>
</dbReference>
<evidence type="ECO:0000313" key="3">
    <source>
        <dbReference type="EMBL" id="KAK3537605.1"/>
    </source>
</evidence>
<feature type="non-terminal residue" evidence="3">
    <location>
        <position position="1"/>
    </location>
</feature>
<dbReference type="EMBL" id="JAUCMX010000008">
    <property type="protein sequence ID" value="KAK3537605.1"/>
    <property type="molecule type" value="Genomic_DNA"/>
</dbReference>
<dbReference type="GO" id="GO:0031507">
    <property type="term" value="P:heterochromatin formation"/>
    <property type="evidence" value="ECO:0007669"/>
    <property type="project" value="TreeGrafter"/>
</dbReference>
<protein>
    <recommendedName>
        <fullName evidence="2">BAH domain-containing protein</fullName>
    </recommendedName>
</protein>
<feature type="compositionally biased region" description="Basic residues" evidence="1">
    <location>
        <begin position="112"/>
        <end position="127"/>
    </location>
</feature>
<feature type="region of interest" description="Disordered" evidence="1">
    <location>
        <begin position="187"/>
        <end position="257"/>
    </location>
</feature>
<organism evidence="3 4">
    <name type="scientific">Hemibagrus guttatus</name>
    <dbReference type="NCBI Taxonomy" id="175788"/>
    <lineage>
        <taxon>Eukaryota</taxon>
        <taxon>Metazoa</taxon>
        <taxon>Chordata</taxon>
        <taxon>Craniata</taxon>
        <taxon>Vertebrata</taxon>
        <taxon>Euteleostomi</taxon>
        <taxon>Actinopterygii</taxon>
        <taxon>Neopterygii</taxon>
        <taxon>Teleostei</taxon>
        <taxon>Ostariophysi</taxon>
        <taxon>Siluriformes</taxon>
        <taxon>Bagridae</taxon>
        <taxon>Hemibagrus</taxon>
    </lineage>
</organism>